<dbReference type="Proteomes" id="UP000887575">
    <property type="component" value="Unassembled WGS sequence"/>
</dbReference>
<accession>A0AAF3F838</accession>
<organism evidence="2 3">
    <name type="scientific">Mesorhabditis belari</name>
    <dbReference type="NCBI Taxonomy" id="2138241"/>
    <lineage>
        <taxon>Eukaryota</taxon>
        <taxon>Metazoa</taxon>
        <taxon>Ecdysozoa</taxon>
        <taxon>Nematoda</taxon>
        <taxon>Chromadorea</taxon>
        <taxon>Rhabditida</taxon>
        <taxon>Rhabditina</taxon>
        <taxon>Rhabditomorpha</taxon>
        <taxon>Rhabditoidea</taxon>
        <taxon>Rhabditidae</taxon>
        <taxon>Mesorhabditinae</taxon>
        <taxon>Mesorhabditis</taxon>
    </lineage>
</organism>
<evidence type="ECO:0000256" key="1">
    <source>
        <dbReference type="SAM" id="MobiDB-lite"/>
    </source>
</evidence>
<evidence type="ECO:0000313" key="3">
    <source>
        <dbReference type="WBParaSite" id="MBELARI_LOCUS2179"/>
    </source>
</evidence>
<dbReference type="AlphaFoldDB" id="A0AAF3F838"/>
<proteinExistence type="predicted"/>
<evidence type="ECO:0000313" key="2">
    <source>
        <dbReference type="Proteomes" id="UP000887575"/>
    </source>
</evidence>
<reference evidence="3" key="1">
    <citation type="submission" date="2024-02" db="UniProtKB">
        <authorList>
            <consortium name="WormBaseParasite"/>
        </authorList>
    </citation>
    <scope>IDENTIFICATION</scope>
</reference>
<feature type="region of interest" description="Disordered" evidence="1">
    <location>
        <begin position="49"/>
        <end position="70"/>
    </location>
</feature>
<keyword evidence="2" id="KW-1185">Reference proteome</keyword>
<protein>
    <submittedName>
        <fullName evidence="3">Uncharacterized protein</fullName>
    </submittedName>
</protein>
<sequence length="70" mass="7910">MPMKGNHDDSRLIERFNFNLRPAMASLASLIQDPSGSLPNLLPTKVPTYPQQAQMLPPPRPRINQMWNLG</sequence>
<name>A0AAF3F838_9BILA</name>
<dbReference type="WBParaSite" id="MBELARI_LOCUS2179">
    <property type="protein sequence ID" value="MBELARI_LOCUS2179"/>
    <property type="gene ID" value="MBELARI_LOCUS2179"/>
</dbReference>